<dbReference type="InterPro" id="IPR010895">
    <property type="entry name" value="CHRD"/>
</dbReference>
<keyword evidence="1" id="KW-0472">Membrane</keyword>
<protein>
    <submittedName>
        <fullName evidence="4">CHRD domain-containing protein</fullName>
    </submittedName>
</protein>
<organism evidence="4 5">
    <name type="scientific">Aeoliella straminimaris</name>
    <dbReference type="NCBI Taxonomy" id="2954799"/>
    <lineage>
        <taxon>Bacteria</taxon>
        <taxon>Pseudomonadati</taxon>
        <taxon>Planctomycetota</taxon>
        <taxon>Planctomycetia</taxon>
        <taxon>Pirellulales</taxon>
        <taxon>Lacipirellulaceae</taxon>
        <taxon>Aeoliella</taxon>
    </lineage>
</organism>
<dbReference type="EMBL" id="JAMXLR010000092">
    <property type="protein sequence ID" value="MCO6047540.1"/>
    <property type="molecule type" value="Genomic_DNA"/>
</dbReference>
<feature type="chain" id="PRO_5040899558" evidence="2">
    <location>
        <begin position="32"/>
        <end position="204"/>
    </location>
</feature>
<keyword evidence="1" id="KW-1133">Transmembrane helix</keyword>
<feature type="signal peptide" evidence="2">
    <location>
        <begin position="1"/>
        <end position="31"/>
    </location>
</feature>
<dbReference type="Proteomes" id="UP001155241">
    <property type="component" value="Unassembled WGS sequence"/>
</dbReference>
<keyword evidence="5" id="KW-1185">Reference proteome</keyword>
<dbReference type="AlphaFoldDB" id="A0A9X2FEF5"/>
<dbReference type="RefSeq" id="WP_252855650.1">
    <property type="nucleotide sequence ID" value="NZ_JAMXLR010000092.1"/>
</dbReference>
<proteinExistence type="predicted"/>
<reference evidence="4" key="1">
    <citation type="submission" date="2022-06" db="EMBL/GenBank/DDBJ databases">
        <title>Aeoliella straminimaris, a novel planctomycete from sediments.</title>
        <authorList>
            <person name="Vitorino I.R."/>
            <person name="Lage O.M."/>
        </authorList>
    </citation>
    <scope>NUCLEOTIDE SEQUENCE</scope>
    <source>
        <strain evidence="4">ICT_H6.2</strain>
    </source>
</reference>
<sequence>MKCTKIRSAFLLVVLPLCVLVCVSGSESARAEIIGTADLSGAQEVPPNASNATGYATMDLDPESGIFDLTLVVEGLTVADLAEVGPNDSPVHIHLAPEGVNGGVVVDLGFQGVLYDGVDNFLLLVDGGTFGGPQGGINSDIETNIDALLSGHLYINVHTDAIPGGEIRGQISATDLTVPEPTSGVLGMIVLVSVAGLRFIVWRG</sequence>
<comment type="caution">
    <text evidence="4">The sequence shown here is derived from an EMBL/GenBank/DDBJ whole genome shotgun (WGS) entry which is preliminary data.</text>
</comment>
<evidence type="ECO:0000313" key="5">
    <source>
        <dbReference type="Proteomes" id="UP001155241"/>
    </source>
</evidence>
<gene>
    <name evidence="4" type="ORF">NG895_26855</name>
</gene>
<dbReference type="SMART" id="SM00754">
    <property type="entry name" value="CHRD"/>
    <property type="match status" value="1"/>
</dbReference>
<keyword evidence="1" id="KW-0812">Transmembrane</keyword>
<dbReference type="Pfam" id="PF07452">
    <property type="entry name" value="CHRD"/>
    <property type="match status" value="1"/>
</dbReference>
<evidence type="ECO:0000256" key="1">
    <source>
        <dbReference type="SAM" id="Phobius"/>
    </source>
</evidence>
<evidence type="ECO:0000313" key="4">
    <source>
        <dbReference type="EMBL" id="MCO6047540.1"/>
    </source>
</evidence>
<keyword evidence="2" id="KW-0732">Signal</keyword>
<feature type="domain" description="CHRD" evidence="3">
    <location>
        <begin position="31"/>
        <end position="176"/>
    </location>
</feature>
<accession>A0A9X2FEF5</accession>
<evidence type="ECO:0000259" key="3">
    <source>
        <dbReference type="PROSITE" id="PS50933"/>
    </source>
</evidence>
<feature type="transmembrane region" description="Helical" evidence="1">
    <location>
        <begin position="184"/>
        <end position="201"/>
    </location>
</feature>
<evidence type="ECO:0000256" key="2">
    <source>
        <dbReference type="SAM" id="SignalP"/>
    </source>
</evidence>
<dbReference type="PROSITE" id="PS50933">
    <property type="entry name" value="CHRD"/>
    <property type="match status" value="1"/>
</dbReference>
<name>A0A9X2FEF5_9BACT</name>